<organism evidence="2">
    <name type="scientific">Lepeophtheirus salmonis</name>
    <name type="common">Salmon louse</name>
    <name type="synonym">Caligus salmonis</name>
    <dbReference type="NCBI Taxonomy" id="72036"/>
    <lineage>
        <taxon>Eukaryota</taxon>
        <taxon>Metazoa</taxon>
        <taxon>Ecdysozoa</taxon>
        <taxon>Arthropoda</taxon>
        <taxon>Crustacea</taxon>
        <taxon>Multicrustacea</taxon>
        <taxon>Hexanauplia</taxon>
        <taxon>Copepoda</taxon>
        <taxon>Siphonostomatoida</taxon>
        <taxon>Caligidae</taxon>
        <taxon>Lepeophtheirus</taxon>
    </lineage>
</organism>
<evidence type="ECO:0000313" key="2">
    <source>
        <dbReference type="EMBL" id="CDW23678.1"/>
    </source>
</evidence>
<dbReference type="EMBL" id="HACA01006317">
    <property type="protein sequence ID" value="CDW23678.1"/>
    <property type="molecule type" value="Transcribed_RNA"/>
</dbReference>
<keyword evidence="1" id="KW-1133">Transmembrane helix</keyword>
<accession>A0A0K2TCE0</accession>
<dbReference type="AlphaFoldDB" id="A0A0K2TCE0"/>
<keyword evidence="1" id="KW-0812">Transmembrane</keyword>
<evidence type="ECO:0000256" key="1">
    <source>
        <dbReference type="SAM" id="Phobius"/>
    </source>
</evidence>
<sequence>LNTLLLLPMTLKVMMLDGILVLKTLGTLALFVVNHLSFWDDVRSVNSSI</sequence>
<name>A0A0K2TCE0_LEPSM</name>
<reference evidence="2" key="1">
    <citation type="submission" date="2014-05" db="EMBL/GenBank/DDBJ databases">
        <authorList>
            <person name="Chronopoulou M."/>
        </authorList>
    </citation>
    <scope>NUCLEOTIDE SEQUENCE</scope>
    <source>
        <tissue evidence="2">Whole organism</tissue>
    </source>
</reference>
<protein>
    <submittedName>
        <fullName evidence="2">Uncharacterized protein</fullName>
    </submittedName>
</protein>
<keyword evidence="1" id="KW-0472">Membrane</keyword>
<feature type="transmembrane region" description="Helical" evidence="1">
    <location>
        <begin position="20"/>
        <end position="39"/>
    </location>
</feature>
<proteinExistence type="predicted"/>
<feature type="non-terminal residue" evidence="2">
    <location>
        <position position="1"/>
    </location>
</feature>